<evidence type="ECO:0000313" key="3">
    <source>
        <dbReference type="Proteomes" id="UP001596189"/>
    </source>
</evidence>
<dbReference type="EMBL" id="JBHSRD010000002">
    <property type="protein sequence ID" value="MFC6006472.1"/>
    <property type="molecule type" value="Genomic_DNA"/>
</dbReference>
<comment type="caution">
    <text evidence="2">The sequence shown here is derived from an EMBL/GenBank/DDBJ whole genome shotgun (WGS) entry which is preliminary data.</text>
</comment>
<dbReference type="Pfam" id="PF06114">
    <property type="entry name" value="Peptidase_M78"/>
    <property type="match status" value="1"/>
</dbReference>
<feature type="domain" description="IrrE N-terminal-like" evidence="1">
    <location>
        <begin position="27"/>
        <end position="126"/>
    </location>
</feature>
<protein>
    <submittedName>
        <fullName evidence="2">ImmA/IrrE family metallo-endopeptidase</fullName>
    </submittedName>
</protein>
<proteinExistence type="predicted"/>
<dbReference type="InterPro" id="IPR010359">
    <property type="entry name" value="IrrE_HExxH"/>
</dbReference>
<dbReference type="RefSeq" id="WP_345717308.1">
    <property type="nucleotide sequence ID" value="NZ_BAABFP010000005.1"/>
</dbReference>
<sequence>MSWSAWAELRLRHPDIWVHRCHLSEGAGWWCPDERMILVDERLDQRQTRCVLAHELGHVALGHEACHDYGDDAWLAGRIEAAADRWAAARLVSLGCLLDALVAHPDDVDAVCEQLDVTPDVVRTRLAMLDDAELARLAVRLAGQEQAA</sequence>
<evidence type="ECO:0000259" key="1">
    <source>
        <dbReference type="Pfam" id="PF06114"/>
    </source>
</evidence>
<evidence type="ECO:0000313" key="2">
    <source>
        <dbReference type="EMBL" id="MFC6006472.1"/>
    </source>
</evidence>
<gene>
    <name evidence="2" type="ORF">ACFQDO_04940</name>
</gene>
<accession>A0ABW1JC19</accession>
<dbReference type="Gene3D" id="1.10.10.2910">
    <property type="match status" value="1"/>
</dbReference>
<name>A0ABW1JC19_9ACTN</name>
<keyword evidence="3" id="KW-1185">Reference proteome</keyword>
<reference evidence="3" key="1">
    <citation type="journal article" date="2019" name="Int. J. Syst. Evol. Microbiol.">
        <title>The Global Catalogue of Microorganisms (GCM) 10K type strain sequencing project: providing services to taxonomists for standard genome sequencing and annotation.</title>
        <authorList>
            <consortium name="The Broad Institute Genomics Platform"/>
            <consortium name="The Broad Institute Genome Sequencing Center for Infectious Disease"/>
            <person name="Wu L."/>
            <person name="Ma J."/>
        </authorList>
    </citation>
    <scope>NUCLEOTIDE SEQUENCE [LARGE SCALE GENOMIC DNA]</scope>
    <source>
        <strain evidence="3">KACC 14249</strain>
    </source>
</reference>
<organism evidence="2 3">
    <name type="scientific">Angustibacter luteus</name>
    <dbReference type="NCBI Taxonomy" id="658456"/>
    <lineage>
        <taxon>Bacteria</taxon>
        <taxon>Bacillati</taxon>
        <taxon>Actinomycetota</taxon>
        <taxon>Actinomycetes</taxon>
        <taxon>Kineosporiales</taxon>
        <taxon>Kineosporiaceae</taxon>
    </lineage>
</organism>
<dbReference type="Proteomes" id="UP001596189">
    <property type="component" value="Unassembled WGS sequence"/>
</dbReference>